<name>A0ACC2PCY7_9HYME</name>
<evidence type="ECO:0000313" key="2">
    <source>
        <dbReference type="Proteomes" id="UP001239111"/>
    </source>
</evidence>
<dbReference type="Proteomes" id="UP001239111">
    <property type="component" value="Chromosome 2"/>
</dbReference>
<organism evidence="1 2">
    <name type="scientific">Eretmocerus hayati</name>
    <dbReference type="NCBI Taxonomy" id="131215"/>
    <lineage>
        <taxon>Eukaryota</taxon>
        <taxon>Metazoa</taxon>
        <taxon>Ecdysozoa</taxon>
        <taxon>Arthropoda</taxon>
        <taxon>Hexapoda</taxon>
        <taxon>Insecta</taxon>
        <taxon>Pterygota</taxon>
        <taxon>Neoptera</taxon>
        <taxon>Endopterygota</taxon>
        <taxon>Hymenoptera</taxon>
        <taxon>Apocrita</taxon>
        <taxon>Proctotrupomorpha</taxon>
        <taxon>Chalcidoidea</taxon>
        <taxon>Aphelinidae</taxon>
        <taxon>Aphelininae</taxon>
        <taxon>Eretmocerus</taxon>
    </lineage>
</organism>
<protein>
    <submittedName>
        <fullName evidence="1">Uncharacterized protein</fullName>
    </submittedName>
</protein>
<proteinExistence type="predicted"/>
<dbReference type="EMBL" id="CM056742">
    <property type="protein sequence ID" value="KAJ8681317.1"/>
    <property type="molecule type" value="Genomic_DNA"/>
</dbReference>
<gene>
    <name evidence="1" type="ORF">QAD02_017104</name>
</gene>
<accession>A0ACC2PCY7</accession>
<sequence length="767" mass="89086">MPRCTECLSSFTSFNFLLIHMKENHDFKNLKIFRCQESNCYRSFSSWKSFDRHFIENHEAKINLHKKVSSKKSRNATNSQSLQDYPINSTKQTASITLAVPQNYLSRLREIGVEPQVEDSNPKLPISQPTLPLDVKCLDTLLEQFERQLDDIITKQTLEIYADPNLARIEVQRMVDRTKDLLNVVVGNFKSLIQFLNKDTVIDRRVEYATQKYSSMITGVIQKHNSHYKRCKRFSQDGLTRPVPVIVGSAMEEKCKNNQIVKELTPRKSYFIPSKSTFKSFFEKPGVLKTVLNYMHALSNNTSVLSNLIQGESWREKMRKYYLNKVVIPFLMYIDEFDVNHPLGSHKGIQKLCGVYCSILTLPPEFRICKVINMLTQSDAKEREDSLRLPENYQKDLEEGYSHSGLKEYCILNDIDNYHIYVNPYFDILHDISEGDLKFALVEILYYFIIDIKTLDFDIFNDHLKTFNYTGNGFSNKPPPFLKGDVKNKKFSLTASETTTLYLIFRFLIGDQIDLGDEVWQFYLVLREILDLIQARDIQIECTYLIDSLIETHHEMFVRLFERSLRPKQHNAVHYGSSIRKGGPMSPINTRRYEANHKFFKTAADSTSSRKEIGYTLSLKNQFNFHYHMKYGDGLSSKLETGRLSPIPTYLVGNFPSLTEDSHQCSWVKFRGLQYSPGTCVVVKLDKDDTPIFGCIDSIFIDKDKHVSLLCTMLRTEYFDVDSHAYQVDWFSNHELIDKIDNLFSPFPTIIHKMSNDCLYVAPKHAL</sequence>
<reference evidence="1" key="1">
    <citation type="submission" date="2023-04" db="EMBL/GenBank/DDBJ databases">
        <title>A chromosome-level genome assembly of the parasitoid wasp Eretmocerus hayati.</title>
        <authorList>
            <person name="Zhong Y."/>
            <person name="Liu S."/>
            <person name="Liu Y."/>
        </authorList>
    </citation>
    <scope>NUCLEOTIDE SEQUENCE</scope>
    <source>
        <strain evidence="1">ZJU_SS_LIU_2023</strain>
    </source>
</reference>
<comment type="caution">
    <text evidence="1">The sequence shown here is derived from an EMBL/GenBank/DDBJ whole genome shotgun (WGS) entry which is preliminary data.</text>
</comment>
<evidence type="ECO:0000313" key="1">
    <source>
        <dbReference type="EMBL" id="KAJ8681317.1"/>
    </source>
</evidence>
<keyword evidence="2" id="KW-1185">Reference proteome</keyword>